<protein>
    <submittedName>
        <fullName evidence="1">Uncharacterized protein</fullName>
    </submittedName>
</protein>
<organism evidence="1 2">
    <name type="scientific">Chitinophaga ginsengisegetis</name>
    <dbReference type="NCBI Taxonomy" id="393003"/>
    <lineage>
        <taxon>Bacteria</taxon>
        <taxon>Pseudomonadati</taxon>
        <taxon>Bacteroidota</taxon>
        <taxon>Chitinophagia</taxon>
        <taxon>Chitinophagales</taxon>
        <taxon>Chitinophagaceae</taxon>
        <taxon>Chitinophaga</taxon>
    </lineage>
</organism>
<gene>
    <name evidence="1" type="ORF">SAMN05660461_0945</name>
</gene>
<keyword evidence="2" id="KW-1185">Reference proteome</keyword>
<dbReference type="AlphaFoldDB" id="A0A1T5NB69"/>
<accession>A0A1T5NB69</accession>
<sequence length="233" mass="27824">METVYQVIYSPQVAIKQKLSELLIDAYQQYYTEIKDLNGLTLIEVLYFNQISSDYYCLGFSLAHDSSNVNANDIKMLFEDGMNDAEFIDAVFKFQDPFLNQHLEKLYNEIHNIELRLREVISFIFTDTYKQDFYNVLYELNIKPMYDDDKLNKDPVKRREYLKKKLENEFFYLLFSHYIWFNDLANIDIGNIIAYLQKNIDFDGFRQKVLSRGINKEVYEDFITSLKSNLNNI</sequence>
<dbReference type="STRING" id="393003.SAMN05660461_0945"/>
<evidence type="ECO:0000313" key="1">
    <source>
        <dbReference type="EMBL" id="SKC97554.1"/>
    </source>
</evidence>
<proteinExistence type="predicted"/>
<dbReference type="Proteomes" id="UP000190166">
    <property type="component" value="Unassembled WGS sequence"/>
</dbReference>
<dbReference type="EMBL" id="FUZZ01000001">
    <property type="protein sequence ID" value="SKC97554.1"/>
    <property type="molecule type" value="Genomic_DNA"/>
</dbReference>
<evidence type="ECO:0000313" key="2">
    <source>
        <dbReference type="Proteomes" id="UP000190166"/>
    </source>
</evidence>
<name>A0A1T5NB69_9BACT</name>
<dbReference type="RefSeq" id="WP_079468246.1">
    <property type="nucleotide sequence ID" value="NZ_FUZZ01000001.1"/>
</dbReference>
<reference evidence="1 2" key="1">
    <citation type="submission" date="2017-02" db="EMBL/GenBank/DDBJ databases">
        <authorList>
            <person name="Peterson S.W."/>
        </authorList>
    </citation>
    <scope>NUCLEOTIDE SEQUENCE [LARGE SCALE GENOMIC DNA]</scope>
    <source>
        <strain evidence="1 2">DSM 18108</strain>
    </source>
</reference>